<dbReference type="FunFam" id="1.10.10.1200:FF:000007">
    <property type="entry name" value="Melanoma-associated antigen C2"/>
    <property type="match status" value="1"/>
</dbReference>
<feature type="domain" description="MAGE" evidence="2">
    <location>
        <begin position="120"/>
        <end position="312"/>
    </location>
</feature>
<feature type="compositionally biased region" description="Gly residues" evidence="1">
    <location>
        <begin position="1"/>
        <end position="10"/>
    </location>
</feature>
<dbReference type="Gene3D" id="1.10.10.1200">
    <property type="entry name" value="MAGE homology domain, winged helix WH1 motif"/>
    <property type="match status" value="1"/>
</dbReference>
<dbReference type="InterPro" id="IPR041899">
    <property type="entry name" value="MAGE_WH2"/>
</dbReference>
<dbReference type="Bgee" id="ENSSSCG00000012733">
    <property type="expression patterns" value="Expressed in testis and 9 other cell types or tissues"/>
</dbReference>
<evidence type="ECO:0000313" key="3">
    <source>
        <dbReference type="Ensembl" id="ENSSSCP00000051414.2"/>
    </source>
</evidence>
<dbReference type="Gene3D" id="1.10.10.1210">
    <property type="entry name" value="MAGE homology domain, winged helix WH2 motif"/>
    <property type="match status" value="1"/>
</dbReference>
<dbReference type="Proteomes" id="UP000008227">
    <property type="component" value="Chromosome X"/>
</dbReference>
<dbReference type="PANTHER" id="PTHR11736:SF81">
    <property type="entry name" value="MAGE DOMAIN-CONTAINING PROTEIN"/>
    <property type="match status" value="1"/>
</dbReference>
<reference evidence="3" key="3">
    <citation type="submission" date="2025-08" db="UniProtKB">
        <authorList>
            <consortium name="Ensembl"/>
        </authorList>
    </citation>
    <scope>IDENTIFICATION</scope>
</reference>
<dbReference type="Pfam" id="PF01454">
    <property type="entry name" value="MAGE"/>
    <property type="match status" value="1"/>
</dbReference>
<feature type="region of interest" description="Disordered" evidence="1">
    <location>
        <begin position="1"/>
        <end position="77"/>
    </location>
</feature>
<keyword evidence="4" id="KW-1185">Reference proteome</keyword>
<name>A0A287B5P1_PIG</name>
<dbReference type="Ensembl" id="ENSSSCT00000040588.2">
    <property type="protein sequence ID" value="ENSSSCP00000051414.2"/>
    <property type="gene ID" value="ENSSSCG00000012733.3"/>
</dbReference>
<dbReference type="GO" id="GO:0000122">
    <property type="term" value="P:negative regulation of transcription by RNA polymerase II"/>
    <property type="evidence" value="ECO:0000318"/>
    <property type="project" value="GO_Central"/>
</dbReference>
<evidence type="ECO:0000313" key="4">
    <source>
        <dbReference type="Proteomes" id="UP000008227"/>
    </source>
</evidence>
<feature type="compositionally biased region" description="Gly residues" evidence="1">
    <location>
        <begin position="51"/>
        <end position="65"/>
    </location>
</feature>
<dbReference type="InterPro" id="IPR002190">
    <property type="entry name" value="MHD_dom"/>
</dbReference>
<dbReference type="InterPro" id="IPR037445">
    <property type="entry name" value="MAGE"/>
</dbReference>
<dbReference type="SMR" id="A0A287B5P1"/>
<dbReference type="PROSITE" id="PS50838">
    <property type="entry name" value="MAGE"/>
    <property type="match status" value="1"/>
</dbReference>
<dbReference type="AlphaFoldDB" id="A0A287B5P1"/>
<feature type="compositionally biased region" description="Basic residues" evidence="1">
    <location>
        <begin position="15"/>
        <end position="26"/>
    </location>
</feature>
<dbReference type="InParanoid" id="A0A287B5P1"/>
<reference evidence="3" key="2">
    <citation type="journal article" date="2020" name="Gigascience">
        <title>An improved pig reference genome sequence to enable pig genetics and genomics research.</title>
        <authorList>
            <person name="Warr A."/>
            <person name="Affara N."/>
            <person name="Aken B."/>
            <person name="Beiki H."/>
            <person name="Bickhart D.M."/>
            <person name="Billis K."/>
            <person name="Chow W."/>
            <person name="Eory L."/>
            <person name="Finlayson H.A."/>
            <person name="Flicek P."/>
            <person name="Giron C.G."/>
            <person name="Griffin D.K."/>
            <person name="Hall R."/>
            <person name="Hannum G."/>
            <person name="Hourlier T."/>
            <person name="Howe K."/>
            <person name="Hume D.A."/>
            <person name="Izuogu O."/>
            <person name="Kim K."/>
            <person name="Koren S."/>
            <person name="Liu H."/>
            <person name="Manchanda N."/>
            <person name="Martin F.J."/>
            <person name="Nonneman D.J."/>
            <person name="O'Connor R.E."/>
            <person name="Phillippy A.M."/>
            <person name="Rohrer G.A."/>
            <person name="Rosen B.D."/>
            <person name="Rund L.A."/>
            <person name="Sargent C.A."/>
            <person name="Schook L.B."/>
            <person name="Schroeder S.G."/>
            <person name="Schwartz A.S."/>
            <person name="Skinner B.M."/>
            <person name="Talbot R."/>
            <person name="Tseng E."/>
            <person name="Tuggle C.K."/>
            <person name="Watson M."/>
            <person name="Smith T.P.L."/>
            <person name="Archibald A.L."/>
        </authorList>
    </citation>
    <scope>NUCLEOTIDE SEQUENCE [LARGE SCALE GENOMIC DNA]</scope>
    <source>
        <strain evidence="3">Duroc</strain>
    </source>
</reference>
<dbReference type="SMART" id="SM01373">
    <property type="entry name" value="MAGE"/>
    <property type="match status" value="1"/>
</dbReference>
<reference evidence="3" key="4">
    <citation type="submission" date="2025-09" db="UniProtKB">
        <authorList>
            <consortium name="Ensembl"/>
        </authorList>
    </citation>
    <scope>IDENTIFICATION</scope>
</reference>
<dbReference type="PANTHER" id="PTHR11736">
    <property type="entry name" value="MELANOMA-ASSOCIATED ANTIGEN MAGE ANTIGEN"/>
    <property type="match status" value="1"/>
</dbReference>
<dbReference type="GeneTree" id="ENSGT00910000144363"/>
<protein>
    <recommendedName>
        <fullName evidence="2">MAGE domain-containing protein</fullName>
    </recommendedName>
</protein>
<dbReference type="STRING" id="9823.ENSSSCP00000051414"/>
<organism evidence="3 4">
    <name type="scientific">Sus scrofa</name>
    <name type="common">Pig</name>
    <dbReference type="NCBI Taxonomy" id="9823"/>
    <lineage>
        <taxon>Eukaryota</taxon>
        <taxon>Metazoa</taxon>
        <taxon>Chordata</taxon>
        <taxon>Craniata</taxon>
        <taxon>Vertebrata</taxon>
        <taxon>Euteleostomi</taxon>
        <taxon>Mammalia</taxon>
        <taxon>Eutheria</taxon>
        <taxon>Laurasiatheria</taxon>
        <taxon>Artiodactyla</taxon>
        <taxon>Suina</taxon>
        <taxon>Suidae</taxon>
        <taxon>Sus</taxon>
    </lineage>
</organism>
<evidence type="ECO:0000256" key="1">
    <source>
        <dbReference type="SAM" id="MobiDB-lite"/>
    </source>
</evidence>
<sequence>MRGPSAGRGGAARTPSRRGAQRRPPRKSAPSPRLGSDEHVAPWPDFLTSGSQGGWGPGIKGGASRGRGSIRGPAGTQVRPLREVVNQLFLSEEAATPSPSSASSPPPSSVEAEALLQDALLAMMADLVEFLLLKYCTKEPITKAEMLNVVLRDAQDRFPDVLSRASECMLLVFGLDLKEVDPEEHTYTLFPTLGLTWDGVLSDHELSLPKTGLLVVVLVVISLQGDRAPEEVVWETLGVMGVCAGMVHCIYGEPRALLTQVCVQEGYLEYRQVPHSDPARYEFLWGPRAHAETSRLKILEHLLRVNGRVPRSCRFLAAVAVN</sequence>
<dbReference type="InterPro" id="IPR041898">
    <property type="entry name" value="MAGE_WH1"/>
</dbReference>
<dbReference type="GlyGen" id="A0A287B5P1">
    <property type="glycosylation" value="1 site"/>
</dbReference>
<dbReference type="FunFam" id="1.10.10.1210:FF:000001">
    <property type="entry name" value="melanoma-associated antigen D1"/>
    <property type="match status" value="1"/>
</dbReference>
<evidence type="ECO:0000259" key="2">
    <source>
        <dbReference type="PROSITE" id="PS50838"/>
    </source>
</evidence>
<reference evidence="4" key="1">
    <citation type="submission" date="2009-11" db="EMBL/GenBank/DDBJ databases">
        <authorList>
            <consortium name="Porcine genome sequencing project"/>
        </authorList>
    </citation>
    <scope>NUCLEOTIDE SEQUENCE [LARGE SCALE GENOMIC DNA]</scope>
    <source>
        <strain evidence="4">Duroc</strain>
    </source>
</reference>
<proteinExistence type="predicted"/>
<dbReference type="GO" id="GO:0005634">
    <property type="term" value="C:nucleus"/>
    <property type="evidence" value="ECO:0000318"/>
    <property type="project" value="GO_Central"/>
</dbReference>
<feature type="compositionally biased region" description="Low complexity" evidence="1">
    <location>
        <begin position="66"/>
        <end position="75"/>
    </location>
</feature>
<accession>A0A287B5P1</accession>